<dbReference type="Proteomes" id="UP000243799">
    <property type="component" value="Unassembled WGS sequence"/>
</dbReference>
<dbReference type="AlphaFoldDB" id="A0A1I1AP55"/>
<proteinExistence type="predicted"/>
<keyword evidence="2" id="KW-1185">Reference proteome</keyword>
<sequence length="38" mass="4337">MYRLRLEGVAGLRAYRDEMWTEALTAFAAAEQDGDDDE</sequence>
<reference evidence="2" key="1">
    <citation type="submission" date="2016-10" db="EMBL/GenBank/DDBJ databases">
        <authorList>
            <person name="Varghese N."/>
            <person name="Submissions S."/>
        </authorList>
    </citation>
    <scope>NUCLEOTIDE SEQUENCE [LARGE SCALE GENOMIC DNA]</scope>
    <source>
        <strain evidence="2">CGMCC 4.3568</strain>
    </source>
</reference>
<dbReference type="STRING" id="490629.SAMN05216266_11024"/>
<evidence type="ECO:0000313" key="2">
    <source>
        <dbReference type="Proteomes" id="UP000243799"/>
    </source>
</evidence>
<evidence type="ECO:0000313" key="1">
    <source>
        <dbReference type="EMBL" id="SFB39845.1"/>
    </source>
</evidence>
<gene>
    <name evidence="1" type="ORF">SAMN05216266_11024</name>
</gene>
<dbReference type="EMBL" id="FOKG01000010">
    <property type="protein sequence ID" value="SFB39845.1"/>
    <property type="molecule type" value="Genomic_DNA"/>
</dbReference>
<organism evidence="1 2">
    <name type="scientific">Amycolatopsis marina</name>
    <dbReference type="NCBI Taxonomy" id="490629"/>
    <lineage>
        <taxon>Bacteria</taxon>
        <taxon>Bacillati</taxon>
        <taxon>Actinomycetota</taxon>
        <taxon>Actinomycetes</taxon>
        <taxon>Pseudonocardiales</taxon>
        <taxon>Pseudonocardiaceae</taxon>
        <taxon>Amycolatopsis</taxon>
    </lineage>
</organism>
<accession>A0A1I1AP55</accession>
<name>A0A1I1AP55_9PSEU</name>
<protein>
    <submittedName>
        <fullName evidence="1">Uncharacterized protein</fullName>
    </submittedName>
</protein>